<dbReference type="AlphaFoldDB" id="A0A644SQ07"/>
<evidence type="ECO:0000256" key="1">
    <source>
        <dbReference type="SAM" id="Phobius"/>
    </source>
</evidence>
<feature type="transmembrane region" description="Helical" evidence="1">
    <location>
        <begin position="44"/>
        <end position="61"/>
    </location>
</feature>
<gene>
    <name evidence="2" type="ORF">SDC9_01182</name>
</gene>
<feature type="transmembrane region" description="Helical" evidence="1">
    <location>
        <begin position="163"/>
        <end position="186"/>
    </location>
</feature>
<organism evidence="2">
    <name type="scientific">bioreactor metagenome</name>
    <dbReference type="NCBI Taxonomy" id="1076179"/>
    <lineage>
        <taxon>unclassified sequences</taxon>
        <taxon>metagenomes</taxon>
        <taxon>ecological metagenomes</taxon>
    </lineage>
</organism>
<reference evidence="2" key="1">
    <citation type="submission" date="2019-08" db="EMBL/GenBank/DDBJ databases">
        <authorList>
            <person name="Kucharzyk K."/>
            <person name="Murdoch R.W."/>
            <person name="Higgins S."/>
            <person name="Loffler F."/>
        </authorList>
    </citation>
    <scope>NUCLEOTIDE SEQUENCE</scope>
</reference>
<sequence length="207" mass="24998">MNFDKLQEQWNQENNEVSLPQNLDKIKEAHNPIDKVRRNMKFDLISQAVLTVLIGFVPYAKRNEWDFQSISIFALFYVLMVGFMLYYTLKFYRFYKQSYNLSYDSRKNLMWFAYELRLFIELYRALTFIMMFLGMALGLYFGMHFNTTGQDIFHLKDADFLKLFGVLFFMVAFLLGLVVLFMEFVINHYYGKYYKKIKNILNQLDEE</sequence>
<name>A0A644SQ07_9ZZZZ</name>
<feature type="transmembrane region" description="Helical" evidence="1">
    <location>
        <begin position="122"/>
        <end position="143"/>
    </location>
</feature>
<proteinExistence type="predicted"/>
<keyword evidence="1" id="KW-0812">Transmembrane</keyword>
<comment type="caution">
    <text evidence="2">The sequence shown here is derived from an EMBL/GenBank/DDBJ whole genome shotgun (WGS) entry which is preliminary data.</text>
</comment>
<protein>
    <submittedName>
        <fullName evidence="2">Uncharacterized protein</fullName>
    </submittedName>
</protein>
<accession>A0A644SQ07</accession>
<keyword evidence="1" id="KW-1133">Transmembrane helix</keyword>
<dbReference type="EMBL" id="VSSQ01000002">
    <property type="protein sequence ID" value="MPL55702.1"/>
    <property type="molecule type" value="Genomic_DNA"/>
</dbReference>
<keyword evidence="1" id="KW-0472">Membrane</keyword>
<evidence type="ECO:0000313" key="2">
    <source>
        <dbReference type="EMBL" id="MPL55702.1"/>
    </source>
</evidence>
<feature type="transmembrane region" description="Helical" evidence="1">
    <location>
        <begin position="67"/>
        <end position="89"/>
    </location>
</feature>